<evidence type="ECO:0000313" key="2">
    <source>
        <dbReference type="Proteomes" id="UP000192276"/>
    </source>
</evidence>
<sequence>MDISIEPIKTFLDAVDTVLNSNTFILRFDLNSNDINTELLNFIKSESFIQQLANQDKERGWYNMHDFDYKTESYKLRKGNIFKDKILLKIKEVENEKSEYLVSMLTGDTAKGPFFSFYSKQLEKEKSIELVDNLTSFLSVYSNWRLFIVEPDFLKNAVEVYSKEEDLRYFEGDYGADTATIILTKDKGYLLLTNGID</sequence>
<evidence type="ECO:0000313" key="1">
    <source>
        <dbReference type="EMBL" id="OQP64627.1"/>
    </source>
</evidence>
<dbReference type="EMBL" id="LWBP01000089">
    <property type="protein sequence ID" value="OQP64627.1"/>
    <property type="molecule type" value="Genomic_DNA"/>
</dbReference>
<comment type="caution">
    <text evidence="1">The sequence shown here is derived from an EMBL/GenBank/DDBJ whole genome shotgun (WGS) entry which is preliminary data.</text>
</comment>
<accession>A0A1V9G238</accession>
<protein>
    <submittedName>
        <fullName evidence="1">Uncharacterized protein</fullName>
    </submittedName>
</protein>
<organism evidence="1 2">
    <name type="scientific">Niastella populi</name>
    <dbReference type="NCBI Taxonomy" id="550983"/>
    <lineage>
        <taxon>Bacteria</taxon>
        <taxon>Pseudomonadati</taxon>
        <taxon>Bacteroidota</taxon>
        <taxon>Chitinophagia</taxon>
        <taxon>Chitinophagales</taxon>
        <taxon>Chitinophagaceae</taxon>
        <taxon>Niastella</taxon>
    </lineage>
</organism>
<keyword evidence="2" id="KW-1185">Reference proteome</keyword>
<reference evidence="2" key="1">
    <citation type="submission" date="2016-04" db="EMBL/GenBank/DDBJ databases">
        <authorList>
            <person name="Chen L."/>
            <person name="Zhuang W."/>
            <person name="Wang G."/>
        </authorList>
    </citation>
    <scope>NUCLEOTIDE SEQUENCE [LARGE SCALE GENOMIC DNA]</scope>
    <source>
        <strain evidence="2">208</strain>
    </source>
</reference>
<proteinExistence type="predicted"/>
<gene>
    <name evidence="1" type="ORF">A4R26_16415</name>
</gene>
<dbReference type="OrthoDB" id="4152717at2"/>
<dbReference type="RefSeq" id="WP_081163618.1">
    <property type="nucleotide sequence ID" value="NZ_LWBP01000089.1"/>
</dbReference>
<name>A0A1V9G238_9BACT</name>
<dbReference type="Proteomes" id="UP000192276">
    <property type="component" value="Unassembled WGS sequence"/>
</dbReference>
<dbReference type="AlphaFoldDB" id="A0A1V9G238"/>